<accession>A0A8K0AK33</accession>
<proteinExistence type="predicted"/>
<name>A0A8K0AK33_ANDGO</name>
<dbReference type="Proteomes" id="UP000799049">
    <property type="component" value="Unassembled WGS sequence"/>
</dbReference>
<dbReference type="OrthoDB" id="10260946at2759"/>
<evidence type="ECO:0000313" key="3">
    <source>
        <dbReference type="EMBL" id="KAF0852926.1"/>
    </source>
</evidence>
<evidence type="ECO:0000256" key="1">
    <source>
        <dbReference type="ARBA" id="ARBA00004496"/>
    </source>
</evidence>
<dbReference type="SMART" id="SM00320">
    <property type="entry name" value="WD40"/>
    <property type="match status" value="4"/>
</dbReference>
<reference evidence="3" key="1">
    <citation type="submission" date="2019-09" db="EMBL/GenBank/DDBJ databases">
        <title>The Mitochondrial Proteome of the Jakobid, Andalucia godoyi, a Protist With the Most Gene-Rich and Bacteria-Like Mitochondrial Genome.</title>
        <authorList>
            <person name="Gray M.W."/>
            <person name="Burger G."/>
            <person name="Derelle R."/>
            <person name="Klimes V."/>
            <person name="Leger M."/>
            <person name="Sarrasin M."/>
            <person name="Vlcek C."/>
            <person name="Roger A.J."/>
            <person name="Elias M."/>
            <person name="Lang B.F."/>
        </authorList>
    </citation>
    <scope>NUCLEOTIDE SEQUENCE</scope>
    <source>
        <strain evidence="3">And28</strain>
    </source>
</reference>
<dbReference type="Pfam" id="PF00400">
    <property type="entry name" value="WD40"/>
    <property type="match status" value="1"/>
</dbReference>
<dbReference type="AlphaFoldDB" id="A0A8K0AK33"/>
<dbReference type="GO" id="GO:0034709">
    <property type="term" value="C:methylosome"/>
    <property type="evidence" value="ECO:0007669"/>
    <property type="project" value="TreeGrafter"/>
</dbReference>
<organism evidence="3 4">
    <name type="scientific">Andalucia godoyi</name>
    <name type="common">Flagellate</name>
    <dbReference type="NCBI Taxonomy" id="505711"/>
    <lineage>
        <taxon>Eukaryota</taxon>
        <taxon>Discoba</taxon>
        <taxon>Jakobida</taxon>
        <taxon>Andalucina</taxon>
        <taxon>Andaluciidae</taxon>
        <taxon>Andalucia</taxon>
    </lineage>
</organism>
<dbReference type="InterPro" id="IPR052139">
    <property type="entry name" value="Methylosome_Comp_WDR77"/>
</dbReference>
<dbReference type="PANTHER" id="PTHR46853">
    <property type="entry name" value="METHYLOSOME PROTEIN 50"/>
    <property type="match status" value="1"/>
</dbReference>
<evidence type="ECO:0000256" key="2">
    <source>
        <dbReference type="ARBA" id="ARBA00022490"/>
    </source>
</evidence>
<dbReference type="SUPFAM" id="SSF50978">
    <property type="entry name" value="WD40 repeat-like"/>
    <property type="match status" value="1"/>
</dbReference>
<dbReference type="InterPro" id="IPR036322">
    <property type="entry name" value="WD40_repeat_dom_sf"/>
</dbReference>
<dbReference type="InterPro" id="IPR015943">
    <property type="entry name" value="WD40/YVTN_repeat-like_dom_sf"/>
</dbReference>
<gene>
    <name evidence="3" type="ORF">ANDGO_02616</name>
</gene>
<comment type="subcellular location">
    <subcellularLocation>
        <location evidence="1">Cytoplasm</location>
    </subcellularLocation>
</comment>
<sequence length="458" mass="50627">MTRIVDPFWRPRRSMNIYFPFSVSKRIPLRDCLSVDECAWAMCRHANNVVFGSKAGCIHMVSRSKMMDGQRLDGWSAPGIMSTSRVVHRGGTSAVSGLVQSDHIVSGGWSDGSWALSDIGQAGLEVVRQVRNIHDGVIRCLSPAPRSPHTFLSCSEDKRVVLWDVRISPPNLDVLGRTHRHPVQVVAFAPPHASPLYDDLIMSVCRGGSLLLWDLRSTRKAVVECDLHNCFPSLASPDVYASDFDMSFKAGMVALQMSDGSVGFLDLIPLLADGFCRDSRGPHSVQPRCFAVHSQAANNRKWKLGHIRFFADSTLVATSSEDGCLLVFDPLSGRLRSDIQIHGNAIWSFCTDEDHRWDSQDPQAAPTDPFLLYSCSEDSTIAAVNVCSSFGMWDHLTGCTASESNVYVLDEFGEWTCGVVRSADFDRGVMDIQFTEYVAGQDRAVVHPSLVRPRSRCT</sequence>
<keyword evidence="2" id="KW-0963">Cytoplasm</keyword>
<comment type="caution">
    <text evidence="3">The sequence shown here is derived from an EMBL/GenBank/DDBJ whole genome shotgun (WGS) entry which is preliminary data.</text>
</comment>
<dbReference type="Gene3D" id="2.130.10.10">
    <property type="entry name" value="YVTN repeat-like/Quinoprotein amine dehydrogenase"/>
    <property type="match status" value="2"/>
</dbReference>
<dbReference type="InterPro" id="IPR001680">
    <property type="entry name" value="WD40_rpt"/>
</dbReference>
<protein>
    <submittedName>
        <fullName evidence="3">Mitochondrial WD40 domain-containing protein</fullName>
    </submittedName>
</protein>
<dbReference type="EMBL" id="VRVR01000010">
    <property type="protein sequence ID" value="KAF0852926.1"/>
    <property type="molecule type" value="Genomic_DNA"/>
</dbReference>
<evidence type="ECO:0000313" key="4">
    <source>
        <dbReference type="Proteomes" id="UP000799049"/>
    </source>
</evidence>
<dbReference type="PANTHER" id="PTHR46853:SF1">
    <property type="entry name" value="METHYLOSOME PROTEIN 50"/>
    <property type="match status" value="1"/>
</dbReference>
<keyword evidence="4" id="KW-1185">Reference proteome</keyword>